<evidence type="ECO:0000313" key="3">
    <source>
        <dbReference type="EMBL" id="SDG95281.1"/>
    </source>
</evidence>
<dbReference type="STRING" id="568899.SAMN05192534_101124"/>
<keyword evidence="1" id="KW-1003">Cell membrane</keyword>
<accession>A0A1G7YFG9</accession>
<organism evidence="3 4">
    <name type="scientific">Alteribacillus persepolensis</name>
    <dbReference type="NCBI Taxonomy" id="568899"/>
    <lineage>
        <taxon>Bacteria</taxon>
        <taxon>Bacillati</taxon>
        <taxon>Bacillota</taxon>
        <taxon>Bacilli</taxon>
        <taxon>Bacillales</taxon>
        <taxon>Bacillaceae</taxon>
        <taxon>Alteribacillus</taxon>
    </lineage>
</organism>
<keyword evidence="4" id="KW-1185">Reference proteome</keyword>
<dbReference type="InterPro" id="IPR009709">
    <property type="entry name" value="DUF1290"/>
</dbReference>
<gene>
    <name evidence="3" type="ORF">SAMN05192534_101124</name>
</gene>
<keyword evidence="2" id="KW-1133">Transmembrane helix</keyword>
<dbReference type="EMBL" id="FNDK01000001">
    <property type="protein sequence ID" value="SDG95281.1"/>
    <property type="molecule type" value="Genomic_DNA"/>
</dbReference>
<evidence type="ECO:0000313" key="4">
    <source>
        <dbReference type="Proteomes" id="UP000199163"/>
    </source>
</evidence>
<comment type="similarity">
    <text evidence="1">Belongs to the sbp family.</text>
</comment>
<dbReference type="RefSeq" id="WP_091270238.1">
    <property type="nucleotide sequence ID" value="NZ_FNDK01000001.1"/>
</dbReference>
<dbReference type="AlphaFoldDB" id="A0A1G7YFG9"/>
<reference evidence="3 4" key="1">
    <citation type="submission" date="2016-10" db="EMBL/GenBank/DDBJ databases">
        <authorList>
            <person name="de Groot N.N."/>
        </authorList>
    </citation>
    <scope>NUCLEOTIDE SEQUENCE [LARGE SCALE GENOMIC DNA]</scope>
    <source>
        <strain evidence="3 4">DSM 21632</strain>
    </source>
</reference>
<evidence type="ECO:0000256" key="1">
    <source>
        <dbReference type="PIRNR" id="PIRNR018579"/>
    </source>
</evidence>
<comment type="subcellular location">
    <subcellularLocation>
        <location evidence="1">Cell membrane</location>
        <topology evidence="1">Multi-pass membrane protein</topology>
    </subcellularLocation>
</comment>
<dbReference type="Pfam" id="PF06947">
    <property type="entry name" value="DUF1290"/>
    <property type="match status" value="1"/>
</dbReference>
<protein>
    <submittedName>
        <fullName evidence="3">Small basic protein</fullName>
    </submittedName>
</protein>
<dbReference type="GO" id="GO:0005886">
    <property type="term" value="C:plasma membrane"/>
    <property type="evidence" value="ECO:0007669"/>
    <property type="project" value="UniProtKB-SubCell"/>
</dbReference>
<dbReference type="OrthoDB" id="9812056at2"/>
<proteinExistence type="inferred from homology"/>
<feature type="transmembrane region" description="Helical" evidence="2">
    <location>
        <begin position="56"/>
        <end position="75"/>
    </location>
</feature>
<feature type="transmembrane region" description="Helical" evidence="2">
    <location>
        <begin position="81"/>
        <end position="102"/>
    </location>
</feature>
<keyword evidence="1 2" id="KW-0812">Transmembrane</keyword>
<dbReference type="PIRSF" id="PIRSF018579">
    <property type="entry name" value="Sbp"/>
    <property type="match status" value="1"/>
</dbReference>
<evidence type="ECO:0000256" key="2">
    <source>
        <dbReference type="SAM" id="Phobius"/>
    </source>
</evidence>
<name>A0A1G7YFG9_9BACI</name>
<sequence length="116" mass="12571">MWLPVVGVLFGVLLGLLTGASVPAAYTAYLLVAVLATVDTLCGGAKAGLQNEFDDALFLSGFLMNLVAALSLTFLGEQLSVDLYLAAVFAFGVRLFRNIAIIRRELITRCKYRKRL</sequence>
<keyword evidence="1 2" id="KW-0472">Membrane</keyword>
<dbReference type="Proteomes" id="UP000199163">
    <property type="component" value="Unassembled WGS sequence"/>
</dbReference>